<dbReference type="RefSeq" id="WP_075126190.1">
    <property type="nucleotide sequence ID" value="NZ_MSIE01000024.1"/>
</dbReference>
<dbReference type="InterPro" id="IPR022183">
    <property type="entry name" value="DUF3710"/>
</dbReference>
<dbReference type="STRING" id="1912961.BU204_14580"/>
<accession>A0A1Q8CRF1</accession>
<sequence length="235" mass="25521">MGLFRRRRRDLEDEAFRVDGDYADSDARYDDGYEDGYEDEYGDHEAGEVGGDLFDDAGPYDVEDVPEDGVPRIDLGALRLPVTAGQSELKVRMRPDGTANEAYLITDICVLTVGVFAAPRSAELWREEWCGDLARDMRAKGAAVHSAAGAWGQELLVSFPGEVNRFVGVDGPRWMMRAVATSAPERAENAAAALYELVRGTVVVRGEVPMPVGMPLPLQLPPALAAHIRGQAGIS</sequence>
<name>A0A1Q8CRF1_9PSEU</name>
<dbReference type="Pfam" id="PF12502">
    <property type="entry name" value="DUF3710"/>
    <property type="match status" value="1"/>
</dbReference>
<dbReference type="EMBL" id="MSIE01000024">
    <property type="protein sequence ID" value="OLF16917.1"/>
    <property type="molecule type" value="Genomic_DNA"/>
</dbReference>
<evidence type="ECO:0000313" key="1">
    <source>
        <dbReference type="EMBL" id="OLF16917.1"/>
    </source>
</evidence>
<dbReference type="AlphaFoldDB" id="A0A1Q8CRF1"/>
<dbReference type="OrthoDB" id="8480367at2"/>
<protein>
    <recommendedName>
        <fullName evidence="3">DUF3710 domain-containing protein</fullName>
    </recommendedName>
</protein>
<dbReference type="Proteomes" id="UP000185596">
    <property type="component" value="Unassembled WGS sequence"/>
</dbReference>
<evidence type="ECO:0000313" key="2">
    <source>
        <dbReference type="Proteomes" id="UP000185596"/>
    </source>
</evidence>
<organism evidence="1 2">
    <name type="scientific">Actinophytocola xanthii</name>
    <dbReference type="NCBI Taxonomy" id="1912961"/>
    <lineage>
        <taxon>Bacteria</taxon>
        <taxon>Bacillati</taxon>
        <taxon>Actinomycetota</taxon>
        <taxon>Actinomycetes</taxon>
        <taxon>Pseudonocardiales</taxon>
        <taxon>Pseudonocardiaceae</taxon>
    </lineage>
</organism>
<comment type="caution">
    <text evidence="1">The sequence shown here is derived from an EMBL/GenBank/DDBJ whole genome shotgun (WGS) entry which is preliminary data.</text>
</comment>
<evidence type="ECO:0008006" key="3">
    <source>
        <dbReference type="Google" id="ProtNLM"/>
    </source>
</evidence>
<proteinExistence type="predicted"/>
<keyword evidence="2" id="KW-1185">Reference proteome</keyword>
<reference evidence="1 2" key="1">
    <citation type="submission" date="2016-12" db="EMBL/GenBank/DDBJ databases">
        <title>The draft genome sequence of Actinophytocola sp. 11-183.</title>
        <authorList>
            <person name="Wang W."/>
            <person name="Yuan L."/>
        </authorList>
    </citation>
    <scope>NUCLEOTIDE SEQUENCE [LARGE SCALE GENOMIC DNA]</scope>
    <source>
        <strain evidence="1 2">11-183</strain>
    </source>
</reference>
<gene>
    <name evidence="1" type="ORF">BU204_14580</name>
</gene>